<feature type="region of interest" description="Disordered" evidence="1">
    <location>
        <begin position="221"/>
        <end position="279"/>
    </location>
</feature>
<name>A0A9W6UCT2_9STRA</name>
<dbReference type="InterPro" id="IPR012337">
    <property type="entry name" value="RNaseH-like_sf"/>
</dbReference>
<dbReference type="Proteomes" id="UP001165083">
    <property type="component" value="Unassembled WGS sequence"/>
</dbReference>
<keyword evidence="3" id="KW-1185">Reference proteome</keyword>
<evidence type="ECO:0000256" key="1">
    <source>
        <dbReference type="SAM" id="MobiDB-lite"/>
    </source>
</evidence>
<feature type="compositionally biased region" description="Basic and acidic residues" evidence="1">
    <location>
        <begin position="542"/>
        <end position="563"/>
    </location>
</feature>
<feature type="region of interest" description="Disordered" evidence="1">
    <location>
        <begin position="139"/>
        <end position="179"/>
    </location>
</feature>
<accession>A0A9W6UCT2</accession>
<evidence type="ECO:0000313" key="3">
    <source>
        <dbReference type="Proteomes" id="UP001165083"/>
    </source>
</evidence>
<protein>
    <submittedName>
        <fullName evidence="2">Unnamed protein product</fullName>
    </submittedName>
</protein>
<feature type="region of interest" description="Disordered" evidence="1">
    <location>
        <begin position="540"/>
        <end position="565"/>
    </location>
</feature>
<dbReference type="EMBL" id="BSXW01000802">
    <property type="protein sequence ID" value="GMF29877.1"/>
    <property type="molecule type" value="Genomic_DNA"/>
</dbReference>
<dbReference type="AlphaFoldDB" id="A0A9W6UCT2"/>
<reference evidence="2" key="1">
    <citation type="submission" date="2023-04" db="EMBL/GenBank/DDBJ databases">
        <title>Phytophthora lilii NBRC 32176.</title>
        <authorList>
            <person name="Ichikawa N."/>
            <person name="Sato H."/>
            <person name="Tonouchi N."/>
        </authorList>
    </citation>
    <scope>NUCLEOTIDE SEQUENCE</scope>
    <source>
        <strain evidence="2">NBRC 32176</strain>
    </source>
</reference>
<sequence>MEADAKEQVDVSTGAALFDLSSYTGGAPLIAMGDGAAAGADVAPAHAMFDQELLKSSDGEEKKMGRPSHPAWQYFVRGEKRNRFHHNAYCRFCTENGVEPVAVRGVSGNMIRHLQKCIYCPAEVVTQLKLLCAQKDAASFNKRHQSQNRSVDMYLQDSSPAPRKKTRRSDAQGDGTALPLRNAAMRAAGTLTAKATGTQDTSGVEDFMPLQLPLLTSEMSGGLATMSSKPLNYGESATPPKKPNLSAKPRVRDMIKKNGKPRTSTPQSHRPAPDHHVHQAARNGVSTNDLNKLVVSSTLSAGLPWDWVWTEQSTTMFGALHSKVEPPTAELLSSIGTASHEKQIMKMKEEQVGVTLAVNWWVAKYPRSRFVLLSLVNALGEATMWELIDIGIEETASDTLAEKIKGNLTDLRRKGIHVINIVADTALTYTASRLAVSSSEWTSLAIPVVPCFEHLLQMLLGVVLTESDKSMETIGEVIELVQSFLNHRVLKVLRRECGDPDAVLHAPTRRDWYSFIEAVDSVRQYEDMIKIISSKVVQASSDSRHSEGQASNRPRDANPRKDSAGNTVDELAECGLSNTIIRTIQNPEFWENVVALSELMSPLKETHKMMNSTFAASFSLSDIFYQFGRMRQQYGSILTDWEDTAGGGRSVEQVRFLLQKVNNMWKLYDQPLMVLGYTFNYNLQHPFLARHQPSLQWLSIGKYAKQYFRGWFCAASSTRNPSRLLALSDEAAAQFMEDILAFKERKYPFDSESMCDFENPKFFYMLVSDSHPLMHMFGSRLFSFVTSTPPLGDVLPGKCFIPSAASTTCPQQTLVPLLKMKLFAKTAMRPSKDLLGFVQSNRPKNITTNMTNNDLHLHSESLSEVDEATSPFFQSFGRVKVEETDRNELSSDRIWIKKQWAMIATEWKTHWEKETDTSNLFQPSRVLDTFTPDLTLDQIFKDKLPSRLPHDREDAVVDV</sequence>
<proteinExistence type="predicted"/>
<comment type="caution">
    <text evidence="2">The sequence shown here is derived from an EMBL/GenBank/DDBJ whole genome shotgun (WGS) entry which is preliminary data.</text>
</comment>
<dbReference type="SUPFAM" id="SSF53098">
    <property type="entry name" value="Ribonuclease H-like"/>
    <property type="match status" value="1"/>
</dbReference>
<dbReference type="OrthoDB" id="73669at2759"/>
<evidence type="ECO:0000313" key="2">
    <source>
        <dbReference type="EMBL" id="GMF29877.1"/>
    </source>
</evidence>
<gene>
    <name evidence="2" type="ORF">Plil01_001271400</name>
</gene>
<organism evidence="2 3">
    <name type="scientific">Phytophthora lilii</name>
    <dbReference type="NCBI Taxonomy" id="2077276"/>
    <lineage>
        <taxon>Eukaryota</taxon>
        <taxon>Sar</taxon>
        <taxon>Stramenopiles</taxon>
        <taxon>Oomycota</taxon>
        <taxon>Peronosporomycetes</taxon>
        <taxon>Peronosporales</taxon>
        <taxon>Peronosporaceae</taxon>
        <taxon>Phytophthora</taxon>
    </lineage>
</organism>